<name>A0A256FRE5_9HYPH</name>
<dbReference type="PANTHER" id="PTHR41521:SF4">
    <property type="entry name" value="BLR0684 PROTEIN"/>
    <property type="match status" value="1"/>
</dbReference>
<evidence type="ECO:0000259" key="1">
    <source>
        <dbReference type="Pfam" id="PF07045"/>
    </source>
</evidence>
<dbReference type="Gene3D" id="3.30.70.100">
    <property type="match status" value="1"/>
</dbReference>
<evidence type="ECO:0000313" key="3">
    <source>
        <dbReference type="Proteomes" id="UP000216478"/>
    </source>
</evidence>
<protein>
    <recommendedName>
        <fullName evidence="1">DUF1330 domain-containing protein</fullName>
    </recommendedName>
</protein>
<dbReference type="EMBL" id="NNRL01000147">
    <property type="protein sequence ID" value="OYR17442.1"/>
    <property type="molecule type" value="Genomic_DNA"/>
</dbReference>
<comment type="caution">
    <text evidence="2">The sequence shown here is derived from an EMBL/GenBank/DDBJ whole genome shotgun (WGS) entry which is preliminary data.</text>
</comment>
<feature type="domain" description="DUF1330" evidence="1">
    <location>
        <begin position="4"/>
        <end position="97"/>
    </location>
</feature>
<sequence>MRKPAYFILEIDIHDPEAMKPYLEKAGATLAPFASTPLVHGGTLDALEGSAPQGKVVMLRFDSLQQARDWYGSPAYRELLPHRLNAASNRAYLVEGLEA</sequence>
<dbReference type="InterPro" id="IPR010753">
    <property type="entry name" value="DUF1330"/>
</dbReference>
<gene>
    <name evidence="2" type="ORF">CEV33_3899</name>
</gene>
<organism evidence="2 3">
    <name type="scientific">Brucella grignonensis</name>
    <dbReference type="NCBI Taxonomy" id="94627"/>
    <lineage>
        <taxon>Bacteria</taxon>
        <taxon>Pseudomonadati</taxon>
        <taxon>Pseudomonadota</taxon>
        <taxon>Alphaproteobacteria</taxon>
        <taxon>Hyphomicrobiales</taxon>
        <taxon>Brucellaceae</taxon>
        <taxon>Brucella/Ochrobactrum group</taxon>
        <taxon>Brucella</taxon>
    </lineage>
</organism>
<dbReference type="Proteomes" id="UP000216478">
    <property type="component" value="Unassembled WGS sequence"/>
</dbReference>
<dbReference type="InterPro" id="IPR011008">
    <property type="entry name" value="Dimeric_a/b-barrel"/>
</dbReference>
<dbReference type="PANTHER" id="PTHR41521">
    <property type="match status" value="1"/>
</dbReference>
<accession>A0A256FRE5</accession>
<dbReference type="SUPFAM" id="SSF54909">
    <property type="entry name" value="Dimeric alpha+beta barrel"/>
    <property type="match status" value="1"/>
</dbReference>
<evidence type="ECO:0000313" key="2">
    <source>
        <dbReference type="EMBL" id="OYR17442.1"/>
    </source>
</evidence>
<dbReference type="OrthoDB" id="9806380at2"/>
<dbReference type="AlphaFoldDB" id="A0A256FRE5"/>
<keyword evidence="3" id="KW-1185">Reference proteome</keyword>
<dbReference type="RefSeq" id="WP_094538939.1">
    <property type="nucleotide sequence ID" value="NZ_JBHEER010000012.1"/>
</dbReference>
<proteinExistence type="predicted"/>
<reference evidence="2 3" key="1">
    <citation type="submission" date="2017-07" db="EMBL/GenBank/DDBJ databases">
        <title>Phylogenetic study on the rhizospheric bacterium Ochrobactrum sp. A44.</title>
        <authorList>
            <person name="Krzyzanowska D.M."/>
            <person name="Ossowicki A."/>
            <person name="Rajewska M."/>
            <person name="Maciag T."/>
            <person name="Kaczynski Z."/>
            <person name="Czerwicka M."/>
            <person name="Jafra S."/>
        </authorList>
    </citation>
    <scope>NUCLEOTIDE SEQUENCE [LARGE SCALE GENOMIC DNA]</scope>
    <source>
        <strain evidence="2 3">OgA9a</strain>
    </source>
</reference>
<dbReference type="Pfam" id="PF07045">
    <property type="entry name" value="DUF1330"/>
    <property type="match status" value="1"/>
</dbReference>